<keyword evidence="4" id="KW-0238">DNA-binding</keyword>
<dbReference type="GO" id="GO:0003700">
    <property type="term" value="F:DNA-binding transcription factor activity"/>
    <property type="evidence" value="ECO:0007669"/>
    <property type="project" value="InterPro"/>
</dbReference>
<dbReference type="PANTHER" id="PTHR31677:SF252">
    <property type="entry name" value="ETHYLENE-RESPONSIVE TRANSCRIPTION FACTOR 3"/>
    <property type="match status" value="1"/>
</dbReference>
<keyword evidence="3" id="KW-0805">Transcription regulation</keyword>
<evidence type="ECO:0000256" key="5">
    <source>
        <dbReference type="ARBA" id="ARBA00023163"/>
    </source>
</evidence>
<reference evidence="9" key="1">
    <citation type="journal article" date="2010" name="Plant Physiol.">
        <title>The role of ethylene and cold temperature in the regulation of the apple POLYGALACTURONASE1 gene and fruit softening.</title>
        <authorList>
            <person name="Tacken E."/>
            <person name="Ireland H."/>
            <person name="Gunaseelan K."/>
            <person name="Karunairetnam S."/>
            <person name="Wang D."/>
            <person name="Schultz K."/>
            <person name="Bowen J."/>
            <person name="Atkinson R.G."/>
            <person name="Johnston J.W."/>
            <person name="Putterill J."/>
            <person name="Hellens R.P."/>
            <person name="Schaffer R.J."/>
        </authorList>
    </citation>
    <scope>NUCLEOTIDE SEQUENCE</scope>
</reference>
<dbReference type="AlphaFoldDB" id="D5L137"/>
<dbReference type="GO" id="GO:0003677">
    <property type="term" value="F:DNA binding"/>
    <property type="evidence" value="ECO:0007669"/>
    <property type="project" value="UniProtKB-KW"/>
</dbReference>
<dbReference type="Gene3D" id="3.30.730.10">
    <property type="entry name" value="AP2/ERF domain"/>
    <property type="match status" value="1"/>
</dbReference>
<dbReference type="InterPro" id="IPR016177">
    <property type="entry name" value="DNA-bd_dom_sf"/>
</dbReference>
<protein>
    <submittedName>
        <fullName evidence="9">AP2 domain class transcription factor</fullName>
    </submittedName>
</protein>
<comment type="subcellular location">
    <subcellularLocation>
        <location evidence="1">Nucleus</location>
    </subcellularLocation>
</comment>
<dbReference type="GO" id="GO:0005634">
    <property type="term" value="C:nucleus"/>
    <property type="evidence" value="ECO:0007669"/>
    <property type="project" value="UniProtKB-SubCell"/>
</dbReference>
<feature type="compositionally biased region" description="Pro residues" evidence="7">
    <location>
        <begin position="12"/>
        <end position="22"/>
    </location>
</feature>
<dbReference type="EMBL" id="GU732477">
    <property type="protein sequence ID" value="ADE41146.1"/>
    <property type="molecule type" value="mRNA"/>
</dbReference>
<evidence type="ECO:0000256" key="3">
    <source>
        <dbReference type="ARBA" id="ARBA00023015"/>
    </source>
</evidence>
<dbReference type="SMART" id="SM00380">
    <property type="entry name" value="AP2"/>
    <property type="match status" value="1"/>
</dbReference>
<feature type="region of interest" description="Disordered" evidence="7">
    <location>
        <begin position="1"/>
        <end position="26"/>
    </location>
</feature>
<dbReference type="InterPro" id="IPR001471">
    <property type="entry name" value="AP2/ERF_dom"/>
</dbReference>
<evidence type="ECO:0000256" key="4">
    <source>
        <dbReference type="ARBA" id="ARBA00023125"/>
    </source>
</evidence>
<dbReference type="PANTHER" id="PTHR31677">
    <property type="entry name" value="AP2 DOMAIN CLASS TRANSCRIPTION FACTOR"/>
    <property type="match status" value="1"/>
</dbReference>
<dbReference type="GO" id="GO:0009873">
    <property type="term" value="P:ethylene-activated signaling pathway"/>
    <property type="evidence" value="ECO:0007669"/>
    <property type="project" value="UniProtKB-KW"/>
</dbReference>
<dbReference type="InterPro" id="IPR036955">
    <property type="entry name" value="AP2/ERF_dom_sf"/>
</dbReference>
<evidence type="ECO:0000256" key="1">
    <source>
        <dbReference type="ARBA" id="ARBA00004123"/>
    </source>
</evidence>
<feature type="compositionally biased region" description="Low complexity" evidence="7">
    <location>
        <begin position="1"/>
        <end position="11"/>
    </location>
</feature>
<feature type="region of interest" description="Disordered" evidence="7">
    <location>
        <begin position="59"/>
        <end position="114"/>
    </location>
</feature>
<gene>
    <name evidence="9" type="primary">AP2D53</name>
</gene>
<sequence length="114" mass="12552">MRRGRGAATRPAAPPANPPDPDPVLEKRFGTVRKRPWGWFAAEIRDPWKKTRVWLGTFGPEESSRSADSGGSTPFPPFSKPSSASSSSAPSSSSSEHPPRENILKISKISRYYR</sequence>
<evidence type="ECO:0000313" key="9">
    <source>
        <dbReference type="EMBL" id="ADE41146.1"/>
    </source>
</evidence>
<proteinExistence type="evidence at transcript level"/>
<evidence type="ECO:0000256" key="6">
    <source>
        <dbReference type="ARBA" id="ARBA00023242"/>
    </source>
</evidence>
<dbReference type="PROSITE" id="PS51032">
    <property type="entry name" value="AP2_ERF"/>
    <property type="match status" value="1"/>
</dbReference>
<keyword evidence="5" id="KW-0804">Transcription</keyword>
<feature type="domain" description="AP2/ERF" evidence="8">
    <location>
        <begin position="27"/>
        <end position="67"/>
    </location>
</feature>
<evidence type="ECO:0000256" key="2">
    <source>
        <dbReference type="ARBA" id="ARBA00022745"/>
    </source>
</evidence>
<evidence type="ECO:0000259" key="8">
    <source>
        <dbReference type="PROSITE" id="PS51032"/>
    </source>
</evidence>
<name>D5L137_MALDO</name>
<accession>D5L137</accession>
<organism evidence="9">
    <name type="scientific">Malus domestica</name>
    <name type="common">Apple</name>
    <name type="synonym">Pyrus malus</name>
    <dbReference type="NCBI Taxonomy" id="3750"/>
    <lineage>
        <taxon>Eukaryota</taxon>
        <taxon>Viridiplantae</taxon>
        <taxon>Streptophyta</taxon>
        <taxon>Embryophyta</taxon>
        <taxon>Tracheophyta</taxon>
        <taxon>Spermatophyta</taxon>
        <taxon>Magnoliopsida</taxon>
        <taxon>eudicotyledons</taxon>
        <taxon>Gunneridae</taxon>
        <taxon>Pentapetalae</taxon>
        <taxon>rosids</taxon>
        <taxon>fabids</taxon>
        <taxon>Rosales</taxon>
        <taxon>Rosaceae</taxon>
        <taxon>Amygdaloideae</taxon>
        <taxon>Maleae</taxon>
        <taxon>Malus</taxon>
    </lineage>
</organism>
<evidence type="ECO:0000256" key="7">
    <source>
        <dbReference type="SAM" id="MobiDB-lite"/>
    </source>
</evidence>
<keyword evidence="6" id="KW-0539">Nucleus</keyword>
<keyword evidence="2" id="KW-0936">Ethylene signaling pathway</keyword>
<dbReference type="SUPFAM" id="SSF54171">
    <property type="entry name" value="DNA-binding domain"/>
    <property type="match status" value="1"/>
</dbReference>
<feature type="compositionally biased region" description="Low complexity" evidence="7">
    <location>
        <begin position="80"/>
        <end position="95"/>
    </location>
</feature>